<evidence type="ECO:0000313" key="2">
    <source>
        <dbReference type="Proteomes" id="UP000005540"/>
    </source>
</evidence>
<name>C4FM66_9AQUI</name>
<reference evidence="1 2" key="1">
    <citation type="submission" date="2009-04" db="EMBL/GenBank/DDBJ databases">
        <authorList>
            <person name="Reysenbach A.-L."/>
            <person name="Heidelberg J.F."/>
            <person name="Nelson W.C."/>
        </authorList>
    </citation>
    <scope>NUCLEOTIDE SEQUENCE [LARGE SCALE GENOMIC DNA]</scope>
    <source>
        <strain evidence="1 2">SS-5</strain>
    </source>
</reference>
<evidence type="ECO:0000313" key="1">
    <source>
        <dbReference type="EMBL" id="EEP59833.1"/>
    </source>
</evidence>
<dbReference type="Proteomes" id="UP000005540">
    <property type="component" value="Unassembled WGS sequence"/>
</dbReference>
<proteinExistence type="predicted"/>
<organism evidence="1 2">
    <name type="scientific">Sulfurihydrogenibium yellowstonense SS-5</name>
    <dbReference type="NCBI Taxonomy" id="432331"/>
    <lineage>
        <taxon>Bacteria</taxon>
        <taxon>Pseudomonadati</taxon>
        <taxon>Aquificota</taxon>
        <taxon>Aquificia</taxon>
        <taxon>Aquificales</taxon>
        <taxon>Hydrogenothermaceae</taxon>
        <taxon>Sulfurihydrogenibium</taxon>
    </lineage>
</organism>
<sequence length="55" mass="6615">MWVRKIERYGEYGRKAKVTSEPCGLERYIIKLLICQKEISNKINREKQFLILTNL</sequence>
<gene>
    <name evidence="1" type="ORF">SULYE_1670</name>
</gene>
<dbReference type="EMBL" id="ABZS01000213">
    <property type="protein sequence ID" value="EEP59833.1"/>
    <property type="molecule type" value="Genomic_DNA"/>
</dbReference>
<dbReference type="AlphaFoldDB" id="C4FM66"/>
<comment type="caution">
    <text evidence="1">The sequence shown here is derived from an EMBL/GenBank/DDBJ whole genome shotgun (WGS) entry which is preliminary data.</text>
</comment>
<accession>C4FM66</accession>
<keyword evidence="2" id="KW-1185">Reference proteome</keyword>
<protein>
    <submittedName>
        <fullName evidence="1">Uncharacterized protein</fullName>
    </submittedName>
</protein>